<gene>
    <name evidence="14" type="ORF">LR48_Vigan2292s000200</name>
</gene>
<dbReference type="Gene3D" id="3.30.470.30">
    <property type="entry name" value="DNA ligase/mRNA capping enzyme"/>
    <property type="match status" value="1"/>
</dbReference>
<dbReference type="Gramene" id="KOM30446">
    <property type="protein sequence ID" value="KOM30446"/>
    <property type="gene ID" value="LR48_Vigan2292s000200"/>
</dbReference>
<reference evidence="15" key="1">
    <citation type="journal article" date="2015" name="Proc. Natl. Acad. Sci. U.S.A.">
        <title>Genome sequencing of adzuki bean (Vigna angularis) provides insight into high starch and low fat accumulation and domestication.</title>
        <authorList>
            <person name="Yang K."/>
            <person name="Tian Z."/>
            <person name="Chen C."/>
            <person name="Luo L."/>
            <person name="Zhao B."/>
            <person name="Wang Z."/>
            <person name="Yu L."/>
            <person name="Li Y."/>
            <person name="Sun Y."/>
            <person name="Li W."/>
            <person name="Chen Y."/>
            <person name="Li Y."/>
            <person name="Zhang Y."/>
            <person name="Ai D."/>
            <person name="Zhao J."/>
            <person name="Shang C."/>
            <person name="Ma Y."/>
            <person name="Wu B."/>
            <person name="Wang M."/>
            <person name="Gao L."/>
            <person name="Sun D."/>
            <person name="Zhang P."/>
            <person name="Guo F."/>
            <person name="Wang W."/>
            <person name="Li Y."/>
            <person name="Wang J."/>
            <person name="Varshney R.K."/>
            <person name="Wang J."/>
            <person name="Ling H.Q."/>
            <person name="Wan P."/>
        </authorList>
    </citation>
    <scope>NUCLEOTIDE SEQUENCE</scope>
    <source>
        <strain evidence="15">cv. Jingnong 6</strain>
    </source>
</reference>
<evidence type="ECO:0000256" key="8">
    <source>
        <dbReference type="ARBA" id="ARBA00048988"/>
    </source>
</evidence>
<feature type="region of interest" description="Disordered" evidence="9">
    <location>
        <begin position="719"/>
        <end position="745"/>
    </location>
</feature>
<evidence type="ECO:0000256" key="1">
    <source>
        <dbReference type="ARBA" id="ARBA00022741"/>
    </source>
</evidence>
<keyword evidence="5" id="KW-0413">Isomerase</keyword>
<dbReference type="Pfam" id="PF00580">
    <property type="entry name" value="UvrD-helicase"/>
    <property type="match status" value="1"/>
</dbReference>
<evidence type="ECO:0000256" key="4">
    <source>
        <dbReference type="ARBA" id="ARBA00022840"/>
    </source>
</evidence>
<evidence type="ECO:0000259" key="10">
    <source>
        <dbReference type="Pfam" id="PF00580"/>
    </source>
</evidence>
<dbReference type="EMBL" id="KQ258822">
    <property type="protein sequence ID" value="KOM30446.1"/>
    <property type="molecule type" value="Genomic_DNA"/>
</dbReference>
<evidence type="ECO:0000256" key="7">
    <source>
        <dbReference type="ARBA" id="ARBA00034808"/>
    </source>
</evidence>
<dbReference type="InterPro" id="IPR041948">
    <property type="entry name" value="Rnl1/2_C_sf"/>
</dbReference>
<evidence type="ECO:0000256" key="9">
    <source>
        <dbReference type="SAM" id="MobiDB-lite"/>
    </source>
</evidence>
<dbReference type="InterPro" id="IPR027417">
    <property type="entry name" value="P-loop_NTPase"/>
</dbReference>
<dbReference type="STRING" id="3914.A0A0L9TJ19"/>
<keyword evidence="4" id="KW-0067">ATP-binding</keyword>
<organism evidence="14 15">
    <name type="scientific">Phaseolus angularis</name>
    <name type="common">Azuki bean</name>
    <name type="synonym">Vigna angularis</name>
    <dbReference type="NCBI Taxonomy" id="3914"/>
    <lineage>
        <taxon>Eukaryota</taxon>
        <taxon>Viridiplantae</taxon>
        <taxon>Streptophyta</taxon>
        <taxon>Embryophyta</taxon>
        <taxon>Tracheophyta</taxon>
        <taxon>Spermatophyta</taxon>
        <taxon>Magnoliopsida</taxon>
        <taxon>eudicotyledons</taxon>
        <taxon>Gunneridae</taxon>
        <taxon>Pentapetalae</taxon>
        <taxon>rosids</taxon>
        <taxon>fabids</taxon>
        <taxon>Fabales</taxon>
        <taxon>Fabaceae</taxon>
        <taxon>Papilionoideae</taxon>
        <taxon>50 kb inversion clade</taxon>
        <taxon>NPAAA clade</taxon>
        <taxon>indigoferoid/millettioid clade</taxon>
        <taxon>Phaseoleae</taxon>
        <taxon>Vigna</taxon>
    </lineage>
</organism>
<dbReference type="SUPFAM" id="SSF52540">
    <property type="entry name" value="P-loop containing nucleoside triphosphate hydrolases"/>
    <property type="match status" value="1"/>
</dbReference>
<sequence length="1338" mass="152281">MQIKIHKEMPQSGEFTIVESTVYGIKSTGYRWDGDILEYYYEYEAGDVTPVACSLSEQKLHKVPQDRTSLTRTACVRRVQRDVAVGFSNNHNAKYGAVSGSGKRTAKWVPLVPENMNKPFWQRFKECRAVASRLRGFPMSIIVPTAEQNNVVEMSKVERRLKIKAYAGASKTTTLTMVADANPSPSLFLTFNKALAMDAKERFPGWVDCMTTHSLAYRVFGAQLQHKLKRPKGAYRNVAGTGTEIAKYFKVTDYRYMMKGEYEPRKIKSGAMGVSIKNTVARYEQSADTDLLYRHVDTSVCDMVMLRDENAMRAFKMFVLSIAQKLWALRINTSSDVLCTHDTYLKLYQLSKPDLSKYDIIYLDESQDTSGVVLDIFLRQDKCRLYCVGDEYQNIYSWRGAENAMLKLDWPQATLSKSFRFGQAIGNIADYVLAKNGQTITEVKGFEKVNTEVYAPDEIPDEVFDKQYAMLFRTNGALIMEAVRLLEKGKVVNLEIDVSDFTKYLDSAIELFKGNMSKVKHENLLQFDDWGEFGIEAEVVKGEALRVHKLVESGAVYKVLGLLSKHENVANPDVWLTTSHKAKGREWDVVVLAEDFPSPWTSDGEWQGLNDGERNLLYVALTRAKLVLCYNETVGDGSTSKGLRSGLTIGSVSIVHWKDYRGDVDALVELEMMKLGSGVITDLDRFVLGPNSDCDIDGRPLEGTPYYDELTNTLMPQSSSLQIRRNSSHPAENHSHTGVREKGGEIRGYGDNMEIKMKKQKPESVNFQNMARNKTYRGAEGLLEDNIYLCVGDRHVVNLETGRLCVAGNFDDDERFVETQKVYKEEGAEEFYVVTDEGNIVNLFTCVQYPADDFGCISWVIRVLSDVNTPPDSTAWSDWDFWGDRETEWEVVRAGMYIKGEYDPLTEEEINTMLTPQAASWITKQAQHMIDVNMIMEHEGDRFEDYASALSWCKHLINKELMENGRNRGGWEIILYNVDGQELYYPNTWSTDSFSNELKEFERETNNNLLAAKEMKRKCVTEFKKFPSLENTYNGRHIERLKNHNVANVMWIATEKIHGANFSFWYDPEFEAFKIASRSQFVDGSFYGCAEVVEKYRDSFIDACKHHFPGKHVVVYGELYGGNIQREVKYKKKDFAAFDLVVDGVPQEKGLARFYMCDMGFEPVPLIHVGKFEEVLGVSPEFVSFMADENAEAHLQLSEGLVLEPLQPAWTGNGSRVYLKQKSKSFQEKKDCTPKEAKKPAEVTTADGSTALEMLSVRVTKQRANNVLSKMGKLTEKEFGKLLGAFTQDLIEEVNREEFDDVHDVKDYAGDDWKNVTVVLKREMMPVLREAFIEQLED</sequence>
<dbReference type="Pfam" id="PF18043">
    <property type="entry name" value="T4_Rnl2_C"/>
    <property type="match status" value="1"/>
</dbReference>
<dbReference type="GO" id="GO:0043138">
    <property type="term" value="F:3'-5' DNA helicase activity"/>
    <property type="evidence" value="ECO:0007669"/>
    <property type="project" value="UniProtKB-EC"/>
</dbReference>
<dbReference type="SUPFAM" id="SSF56091">
    <property type="entry name" value="DNA ligase/mRNA capping enzyme, catalytic domain"/>
    <property type="match status" value="1"/>
</dbReference>
<dbReference type="Gene3D" id="3.30.1490.70">
    <property type="match status" value="1"/>
</dbReference>
<dbReference type="GO" id="GO:0005524">
    <property type="term" value="F:ATP binding"/>
    <property type="evidence" value="ECO:0007669"/>
    <property type="project" value="UniProtKB-KW"/>
</dbReference>
<evidence type="ECO:0000259" key="11">
    <source>
        <dbReference type="Pfam" id="PF09414"/>
    </source>
</evidence>
<feature type="domain" description="RNA ligase 2 C-terminal" evidence="13">
    <location>
        <begin position="1245"/>
        <end position="1325"/>
    </location>
</feature>
<dbReference type="EC" id="5.6.2.4" evidence="7"/>
<dbReference type="GO" id="GO:0005634">
    <property type="term" value="C:nucleus"/>
    <property type="evidence" value="ECO:0007669"/>
    <property type="project" value="TreeGrafter"/>
</dbReference>
<feature type="domain" description="UvrD-like helicase ATP-binding" evidence="10">
    <location>
        <begin position="146"/>
        <end position="406"/>
    </location>
</feature>
<dbReference type="GO" id="GO:0000725">
    <property type="term" value="P:recombinational repair"/>
    <property type="evidence" value="ECO:0007669"/>
    <property type="project" value="TreeGrafter"/>
</dbReference>
<dbReference type="InterPro" id="IPR040609">
    <property type="entry name" value="Rnl2_C"/>
</dbReference>
<dbReference type="PANTHER" id="PTHR11070:SF30">
    <property type="entry name" value="F-BOX DNA HELICASE 1"/>
    <property type="match status" value="1"/>
</dbReference>
<evidence type="ECO:0000313" key="14">
    <source>
        <dbReference type="EMBL" id="KOM30446.1"/>
    </source>
</evidence>
<dbReference type="InterPro" id="IPR021122">
    <property type="entry name" value="RNA_ligase_dom_REL/Rnl2"/>
</dbReference>
<evidence type="ECO:0000256" key="6">
    <source>
        <dbReference type="ARBA" id="ARBA00034617"/>
    </source>
</evidence>
<dbReference type="InterPro" id="IPR000212">
    <property type="entry name" value="DNA_helicase_UvrD/REP"/>
</dbReference>
<dbReference type="InterPro" id="IPR014016">
    <property type="entry name" value="UvrD-like_ATP-bd"/>
</dbReference>
<evidence type="ECO:0000256" key="3">
    <source>
        <dbReference type="ARBA" id="ARBA00022806"/>
    </source>
</evidence>
<comment type="catalytic activity">
    <reaction evidence="6">
        <text>Couples ATP hydrolysis with the unwinding of duplex DNA by translocating in the 3'-5' direction.</text>
        <dbReference type="EC" id="5.6.2.4"/>
    </reaction>
</comment>
<proteinExistence type="predicted"/>
<comment type="catalytic activity">
    <reaction evidence="8">
        <text>ATP + H2O = ADP + phosphate + H(+)</text>
        <dbReference type="Rhea" id="RHEA:13065"/>
        <dbReference type="ChEBI" id="CHEBI:15377"/>
        <dbReference type="ChEBI" id="CHEBI:15378"/>
        <dbReference type="ChEBI" id="CHEBI:30616"/>
        <dbReference type="ChEBI" id="CHEBI:43474"/>
        <dbReference type="ChEBI" id="CHEBI:456216"/>
        <dbReference type="EC" id="5.6.2.4"/>
    </reaction>
</comment>
<dbReference type="Proteomes" id="UP000053144">
    <property type="component" value="Unassembled WGS sequence"/>
</dbReference>
<keyword evidence="1" id="KW-0547">Nucleotide-binding</keyword>
<dbReference type="PANTHER" id="PTHR11070">
    <property type="entry name" value="UVRD / RECB / PCRA DNA HELICASE FAMILY MEMBER"/>
    <property type="match status" value="1"/>
</dbReference>
<dbReference type="Pfam" id="PF13361">
    <property type="entry name" value="UvrD_C"/>
    <property type="match status" value="1"/>
</dbReference>
<keyword evidence="3" id="KW-0347">Helicase</keyword>
<evidence type="ECO:0000313" key="15">
    <source>
        <dbReference type="Proteomes" id="UP000053144"/>
    </source>
</evidence>
<feature type="compositionally biased region" description="Basic and acidic residues" evidence="9">
    <location>
        <begin position="731"/>
        <end position="745"/>
    </location>
</feature>
<accession>A0A0L9TJ19</accession>
<dbReference type="Pfam" id="PF09414">
    <property type="entry name" value="RNA_ligase"/>
    <property type="match status" value="1"/>
</dbReference>
<dbReference type="InterPro" id="IPR014017">
    <property type="entry name" value="DNA_helicase_UvrD-like_C"/>
</dbReference>
<feature type="domain" description="UvrD-like helicase C-terminal" evidence="12">
    <location>
        <begin position="567"/>
        <end position="628"/>
    </location>
</feature>
<dbReference type="Gene3D" id="1.10.10.1810">
    <property type="entry name" value="RNA ligase"/>
    <property type="match status" value="1"/>
</dbReference>
<evidence type="ECO:0000259" key="12">
    <source>
        <dbReference type="Pfam" id="PF13361"/>
    </source>
</evidence>
<feature type="compositionally biased region" description="Polar residues" evidence="9">
    <location>
        <begin position="719"/>
        <end position="730"/>
    </location>
</feature>
<feature type="domain" description="RNA ligase" evidence="11">
    <location>
        <begin position="1051"/>
        <end position="1212"/>
    </location>
</feature>
<dbReference type="GO" id="GO:0003677">
    <property type="term" value="F:DNA binding"/>
    <property type="evidence" value="ECO:0007669"/>
    <property type="project" value="InterPro"/>
</dbReference>
<protein>
    <recommendedName>
        <fullName evidence="7">DNA 3'-5' helicase</fullName>
        <ecNumber evidence="7">5.6.2.4</ecNumber>
    </recommendedName>
</protein>
<evidence type="ECO:0000256" key="2">
    <source>
        <dbReference type="ARBA" id="ARBA00022801"/>
    </source>
</evidence>
<dbReference type="GO" id="GO:0016787">
    <property type="term" value="F:hydrolase activity"/>
    <property type="evidence" value="ECO:0007669"/>
    <property type="project" value="UniProtKB-KW"/>
</dbReference>
<evidence type="ECO:0000259" key="13">
    <source>
        <dbReference type="Pfam" id="PF18043"/>
    </source>
</evidence>
<evidence type="ECO:0000256" key="5">
    <source>
        <dbReference type="ARBA" id="ARBA00023235"/>
    </source>
</evidence>
<dbReference type="Gene3D" id="3.40.50.300">
    <property type="entry name" value="P-loop containing nucleotide triphosphate hydrolases"/>
    <property type="match status" value="2"/>
</dbReference>
<keyword evidence="2" id="KW-0378">Hydrolase</keyword>
<name>A0A0L9TJ19_PHAAN</name>